<name>A0ABD5ZWA5_9EURY</name>
<feature type="compositionally biased region" description="Polar residues" evidence="1">
    <location>
        <begin position="29"/>
        <end position="38"/>
    </location>
</feature>
<feature type="compositionally biased region" description="Polar residues" evidence="1">
    <location>
        <begin position="1"/>
        <end position="17"/>
    </location>
</feature>
<gene>
    <name evidence="2" type="ORF">ACFQKE_06515</name>
</gene>
<feature type="region of interest" description="Disordered" evidence="1">
    <location>
        <begin position="1"/>
        <end position="42"/>
    </location>
</feature>
<protein>
    <submittedName>
        <fullName evidence="2">Uncharacterized protein</fullName>
    </submittedName>
</protein>
<reference evidence="2 3" key="1">
    <citation type="journal article" date="2019" name="Int. J. Syst. Evol. Microbiol.">
        <title>The Global Catalogue of Microorganisms (GCM) 10K type strain sequencing project: providing services to taxonomists for standard genome sequencing and annotation.</title>
        <authorList>
            <consortium name="The Broad Institute Genomics Platform"/>
            <consortium name="The Broad Institute Genome Sequencing Center for Infectious Disease"/>
            <person name="Wu L."/>
            <person name="Ma J."/>
        </authorList>
    </citation>
    <scope>NUCLEOTIDE SEQUENCE [LARGE SCALE GENOMIC DNA]</scope>
    <source>
        <strain evidence="2 3">GX21</strain>
    </source>
</reference>
<evidence type="ECO:0000256" key="1">
    <source>
        <dbReference type="SAM" id="MobiDB-lite"/>
    </source>
</evidence>
<dbReference type="Proteomes" id="UP001596434">
    <property type="component" value="Unassembled WGS sequence"/>
</dbReference>
<evidence type="ECO:0000313" key="2">
    <source>
        <dbReference type="EMBL" id="MFC7254948.1"/>
    </source>
</evidence>
<dbReference type="RefSeq" id="WP_379703148.1">
    <property type="nucleotide sequence ID" value="NZ_JBHTAT010000001.1"/>
</dbReference>
<evidence type="ECO:0000313" key="3">
    <source>
        <dbReference type="Proteomes" id="UP001596434"/>
    </source>
</evidence>
<dbReference type="AlphaFoldDB" id="A0ABD5ZWA5"/>
<proteinExistence type="predicted"/>
<keyword evidence="3" id="KW-1185">Reference proteome</keyword>
<dbReference type="GeneID" id="96953286"/>
<comment type="caution">
    <text evidence="2">The sequence shown here is derived from an EMBL/GenBank/DDBJ whole genome shotgun (WGS) entry which is preliminary data.</text>
</comment>
<dbReference type="EMBL" id="JBHTAT010000001">
    <property type="protein sequence ID" value="MFC7254948.1"/>
    <property type="molecule type" value="Genomic_DNA"/>
</dbReference>
<organism evidence="2 3">
    <name type="scientific">Haloplanus litoreus</name>
    <dbReference type="NCBI Taxonomy" id="767515"/>
    <lineage>
        <taxon>Archaea</taxon>
        <taxon>Methanobacteriati</taxon>
        <taxon>Methanobacteriota</taxon>
        <taxon>Stenosarchaea group</taxon>
        <taxon>Halobacteria</taxon>
        <taxon>Halobacteriales</taxon>
        <taxon>Haloferacaceae</taxon>
        <taxon>Haloplanus</taxon>
    </lineage>
</organism>
<accession>A0ABD5ZWA5</accession>
<sequence>MSTHQQPATESTRTAPTLTDGRWQDETSETATPVSTTAAAKRQFATDHRYRLPNLVDEENRAMF</sequence>